<dbReference type="GeneID" id="24918448"/>
<keyword evidence="5" id="KW-0677">Repeat</keyword>
<proteinExistence type="predicted"/>
<evidence type="ECO:0000256" key="2">
    <source>
        <dbReference type="ARBA" id="ARBA00022574"/>
    </source>
</evidence>
<dbReference type="Proteomes" id="UP000008312">
    <property type="component" value="Unassembled WGS sequence"/>
</dbReference>
<dbReference type="SUPFAM" id="SSF50978">
    <property type="entry name" value="WD40 repeat-like"/>
    <property type="match status" value="1"/>
</dbReference>
<reference evidence="11" key="1">
    <citation type="submission" date="2010-02" db="EMBL/GenBank/DDBJ databases">
        <title>Sequencing and annotation of the Blastocystis hominis genome.</title>
        <authorList>
            <person name="Wincker P."/>
        </authorList>
    </citation>
    <scope>NUCLEOTIDE SEQUENCE</scope>
    <source>
        <strain evidence="11">Singapore isolate B</strain>
    </source>
</reference>
<protein>
    <recommendedName>
        <fullName evidence="8">Pre-mRNA-processing factor 17</fullName>
    </recommendedName>
</protein>
<feature type="repeat" description="WD" evidence="9">
    <location>
        <begin position="526"/>
        <end position="559"/>
    </location>
</feature>
<evidence type="ECO:0000256" key="10">
    <source>
        <dbReference type="SAM" id="MobiDB-lite"/>
    </source>
</evidence>
<evidence type="ECO:0000256" key="5">
    <source>
        <dbReference type="ARBA" id="ARBA00022737"/>
    </source>
</evidence>
<dbReference type="InterPro" id="IPR015943">
    <property type="entry name" value="WD40/YVTN_repeat-like_dom_sf"/>
</dbReference>
<dbReference type="PANTHER" id="PTHR43979">
    <property type="entry name" value="PRE-MRNA-PROCESSING FACTOR 17"/>
    <property type="match status" value="1"/>
</dbReference>
<dbReference type="GO" id="GO:0000398">
    <property type="term" value="P:mRNA splicing, via spliceosome"/>
    <property type="evidence" value="ECO:0007669"/>
    <property type="project" value="InterPro"/>
</dbReference>
<dbReference type="CDD" id="cd00200">
    <property type="entry name" value="WD40"/>
    <property type="match status" value="1"/>
</dbReference>
<dbReference type="GO" id="GO:0003729">
    <property type="term" value="F:mRNA binding"/>
    <property type="evidence" value="ECO:0007669"/>
    <property type="project" value="TreeGrafter"/>
</dbReference>
<evidence type="ECO:0000256" key="4">
    <source>
        <dbReference type="ARBA" id="ARBA00022728"/>
    </source>
</evidence>
<dbReference type="EMBL" id="FN668639">
    <property type="protein sequence ID" value="CBK20929.2"/>
    <property type="molecule type" value="Genomic_DNA"/>
</dbReference>
<name>D8LXD4_BLAHO</name>
<accession>D8LXD4</accession>
<dbReference type="RefSeq" id="XP_012894977.1">
    <property type="nucleotide sequence ID" value="XM_013039523.1"/>
</dbReference>
<evidence type="ECO:0000256" key="9">
    <source>
        <dbReference type="PROSITE-ProRule" id="PRU00221"/>
    </source>
</evidence>
<keyword evidence="2 9" id="KW-0853">WD repeat</keyword>
<dbReference type="PROSITE" id="PS50082">
    <property type="entry name" value="WD_REPEATS_2"/>
    <property type="match status" value="3"/>
</dbReference>
<dbReference type="InterPro" id="IPR036322">
    <property type="entry name" value="WD40_repeat_dom_sf"/>
</dbReference>
<dbReference type="FunCoup" id="D8LXD4">
    <property type="interactions" value="421"/>
</dbReference>
<dbReference type="OMA" id="TLWHPHE"/>
<evidence type="ECO:0000256" key="8">
    <source>
        <dbReference type="ARBA" id="ARBA00068146"/>
    </source>
</evidence>
<dbReference type="PROSITE" id="PS50294">
    <property type="entry name" value="WD_REPEATS_REGION"/>
    <property type="match status" value="3"/>
</dbReference>
<comment type="subcellular location">
    <subcellularLocation>
        <location evidence="1">Nucleus</location>
    </subcellularLocation>
</comment>
<feature type="region of interest" description="Disordered" evidence="10">
    <location>
        <begin position="123"/>
        <end position="160"/>
    </location>
</feature>
<feature type="repeat" description="WD" evidence="9">
    <location>
        <begin position="394"/>
        <end position="426"/>
    </location>
</feature>
<dbReference type="SMART" id="SM00320">
    <property type="entry name" value="WD40"/>
    <property type="match status" value="6"/>
</dbReference>
<dbReference type="Gene3D" id="2.130.10.10">
    <property type="entry name" value="YVTN repeat-like/Quinoprotein amine dehydrogenase"/>
    <property type="match status" value="1"/>
</dbReference>
<dbReference type="InParanoid" id="D8LXD4"/>
<dbReference type="AlphaFoldDB" id="D8LXD4"/>
<dbReference type="GO" id="GO:0071013">
    <property type="term" value="C:catalytic step 2 spliceosome"/>
    <property type="evidence" value="ECO:0007669"/>
    <property type="project" value="InterPro"/>
</dbReference>
<dbReference type="OrthoDB" id="10257301at2759"/>
<dbReference type="PANTHER" id="PTHR43979:SF1">
    <property type="entry name" value="PRE-MRNA-PROCESSING FACTOR 17"/>
    <property type="match status" value="1"/>
</dbReference>
<organism evidence="11">
    <name type="scientific">Blastocystis hominis</name>
    <dbReference type="NCBI Taxonomy" id="12968"/>
    <lineage>
        <taxon>Eukaryota</taxon>
        <taxon>Sar</taxon>
        <taxon>Stramenopiles</taxon>
        <taxon>Bigyra</taxon>
        <taxon>Opalozoa</taxon>
        <taxon>Opalinata</taxon>
        <taxon>Blastocystidae</taxon>
        <taxon>Blastocystis</taxon>
    </lineage>
</organism>
<gene>
    <name evidence="11" type="ORF">GSBLH_T00001171001</name>
</gene>
<keyword evidence="6" id="KW-0508">mRNA splicing</keyword>
<keyword evidence="4" id="KW-0747">Spliceosome</keyword>
<keyword evidence="12" id="KW-1185">Reference proteome</keyword>
<dbReference type="InterPro" id="IPR001680">
    <property type="entry name" value="WD40_rpt"/>
</dbReference>
<dbReference type="Pfam" id="PF00400">
    <property type="entry name" value="WD40"/>
    <property type="match status" value="4"/>
</dbReference>
<evidence type="ECO:0000313" key="12">
    <source>
        <dbReference type="Proteomes" id="UP000008312"/>
    </source>
</evidence>
<keyword evidence="7" id="KW-0539">Nucleus</keyword>
<feature type="repeat" description="WD" evidence="9">
    <location>
        <begin position="310"/>
        <end position="351"/>
    </location>
</feature>
<evidence type="ECO:0000256" key="1">
    <source>
        <dbReference type="ARBA" id="ARBA00004123"/>
    </source>
</evidence>
<feature type="compositionally biased region" description="Basic and acidic residues" evidence="10">
    <location>
        <begin position="123"/>
        <end position="139"/>
    </location>
</feature>
<keyword evidence="3" id="KW-0507">mRNA processing</keyword>
<evidence type="ECO:0000256" key="3">
    <source>
        <dbReference type="ARBA" id="ARBA00022664"/>
    </source>
</evidence>
<evidence type="ECO:0000313" key="11">
    <source>
        <dbReference type="EMBL" id="CBK20929.2"/>
    </source>
</evidence>
<sequence length="559" mass="63583">MHVDLAPSLPVSKQPEMVSLVNNTKKTLKYNPTVEEMYKPVVGPEAPYYANPLASGENNVTTGYVEHMNLEEFDFKEQYQTFHNFGYAKAPDGSDKVVGNKWLHEKFEGRTIFDTRQADYAKEQSRKREHAGKASDVENWKGPWAGYQGEEEDRMTSEEKGEMTEWQRVWLERNKDKKVREWIRTGKTPEDVVDEETPVNPFEPSGLGIPIEKAKSTFHGKEEKDYLGRTWIVPPSDLHPADQKRSFLPTKVIHKWTGHTEAVQSIEFFPTYGHLLLSGSMDMKVSSGVGCHCQVKIWDVYNRRNVKRTYMGHAAGVRWVAFSSDGKTFLSASFDRNIKLWDTESGKCIGNYTKGTIPFQCVWAPSDSNSFLTPSQDSCIHQFDIRTGECTMTYNYHEAAVNAVCFYENGRKFVSTSDDRKMLCWDYGYNPPTRYIQETYMTSMPAMTLHPSGDYILCQALNNQIAVYKCMDTVVHHPRKRFNGHKVSGFALQPAVSPDGEFVGSGDAEGNLWFWSWRTCKVLKKMPAHKGAGAGLAWHPIEKSYVASSGWDGVIKLWG</sequence>
<evidence type="ECO:0000256" key="7">
    <source>
        <dbReference type="ARBA" id="ARBA00023242"/>
    </source>
</evidence>
<dbReference type="InterPro" id="IPR032847">
    <property type="entry name" value="PRPF17"/>
</dbReference>
<dbReference type="FunFam" id="2.130.10.10:FF:000034">
    <property type="entry name" value="Pre-mRNA-processing factor 17, putative"/>
    <property type="match status" value="1"/>
</dbReference>
<evidence type="ECO:0000256" key="6">
    <source>
        <dbReference type="ARBA" id="ARBA00023187"/>
    </source>
</evidence>